<keyword evidence="2 7" id="KW-0396">Initiation factor</keyword>
<dbReference type="PANTHER" id="PTHR10938">
    <property type="entry name" value="TRANSLATION INITIATION FACTOR IF-3"/>
    <property type="match status" value="1"/>
</dbReference>
<reference evidence="7" key="1">
    <citation type="journal article" date="2017" name="Nature">
        <title>The sunflower genome provides insights into oil metabolism, flowering and Asterid evolution.</title>
        <authorList>
            <person name="Badouin H."/>
            <person name="Gouzy J."/>
            <person name="Grassa C.J."/>
            <person name="Murat F."/>
            <person name="Staton S.E."/>
            <person name="Cottret L."/>
            <person name="Lelandais-Briere C."/>
            <person name="Owens G.L."/>
            <person name="Carrere S."/>
            <person name="Mayjonade B."/>
            <person name="Legrand L."/>
            <person name="Gill N."/>
            <person name="Kane N.C."/>
            <person name="Bowers J.E."/>
            <person name="Hubner S."/>
            <person name="Bellec A."/>
            <person name="Berard A."/>
            <person name="Berges H."/>
            <person name="Blanchet N."/>
            <person name="Boniface M.C."/>
            <person name="Brunel D."/>
            <person name="Catrice O."/>
            <person name="Chaidir N."/>
            <person name="Claudel C."/>
            <person name="Donnadieu C."/>
            <person name="Faraut T."/>
            <person name="Fievet G."/>
            <person name="Helmstetter N."/>
            <person name="King M."/>
            <person name="Knapp S.J."/>
            <person name="Lai Z."/>
            <person name="Le Paslier M.C."/>
            <person name="Lippi Y."/>
            <person name="Lorenzon L."/>
            <person name="Mandel J.R."/>
            <person name="Marage G."/>
            <person name="Marchand G."/>
            <person name="Marquand E."/>
            <person name="Bret-Mestries E."/>
            <person name="Morien E."/>
            <person name="Nambeesan S."/>
            <person name="Nguyen T."/>
            <person name="Pegot-Espagnet P."/>
            <person name="Pouilly N."/>
            <person name="Raftis F."/>
            <person name="Sallet E."/>
            <person name="Schiex T."/>
            <person name="Thomas J."/>
            <person name="Vandecasteele C."/>
            <person name="Vares D."/>
            <person name="Vear F."/>
            <person name="Vautrin S."/>
            <person name="Crespi M."/>
            <person name="Mangin B."/>
            <person name="Burke J.M."/>
            <person name="Salse J."/>
            <person name="Munos S."/>
            <person name="Vincourt P."/>
            <person name="Rieseberg L.H."/>
            <person name="Langlade N.B."/>
        </authorList>
    </citation>
    <scope>NUCLEOTIDE SEQUENCE</scope>
    <source>
        <tissue evidence="7">Leaves</tissue>
    </source>
</reference>
<evidence type="ECO:0000256" key="4">
    <source>
        <dbReference type="SAM" id="MobiDB-lite"/>
    </source>
</evidence>
<dbReference type="InterPro" id="IPR001288">
    <property type="entry name" value="Translation_initiation_fac_3"/>
</dbReference>
<feature type="region of interest" description="Disordered" evidence="4">
    <location>
        <begin position="71"/>
        <end position="92"/>
    </location>
</feature>
<dbReference type="Pfam" id="PF05198">
    <property type="entry name" value="IF3_N"/>
    <property type="match status" value="1"/>
</dbReference>
<feature type="region of interest" description="Disordered" evidence="4">
    <location>
        <begin position="276"/>
        <end position="447"/>
    </location>
</feature>
<evidence type="ECO:0000259" key="5">
    <source>
        <dbReference type="Pfam" id="PF00707"/>
    </source>
</evidence>
<organism evidence="7 8">
    <name type="scientific">Helianthus annuus</name>
    <name type="common">Common sunflower</name>
    <dbReference type="NCBI Taxonomy" id="4232"/>
    <lineage>
        <taxon>Eukaryota</taxon>
        <taxon>Viridiplantae</taxon>
        <taxon>Streptophyta</taxon>
        <taxon>Embryophyta</taxon>
        <taxon>Tracheophyta</taxon>
        <taxon>Spermatophyta</taxon>
        <taxon>Magnoliopsida</taxon>
        <taxon>eudicotyledons</taxon>
        <taxon>Gunneridae</taxon>
        <taxon>Pentapetalae</taxon>
        <taxon>asterids</taxon>
        <taxon>campanulids</taxon>
        <taxon>Asterales</taxon>
        <taxon>Asteraceae</taxon>
        <taxon>Asteroideae</taxon>
        <taxon>Heliantheae alliance</taxon>
        <taxon>Heliantheae</taxon>
        <taxon>Helianthus</taxon>
    </lineage>
</organism>
<dbReference type="SUPFAM" id="SSF54364">
    <property type="entry name" value="Translation initiation factor IF3, N-terminal domain"/>
    <property type="match status" value="1"/>
</dbReference>
<dbReference type="InterPro" id="IPR019815">
    <property type="entry name" value="Translation_initiation_fac_3_C"/>
</dbReference>
<dbReference type="Pfam" id="PF00707">
    <property type="entry name" value="IF3_C"/>
    <property type="match status" value="1"/>
</dbReference>
<dbReference type="Proteomes" id="UP000215914">
    <property type="component" value="Unassembled WGS sequence"/>
</dbReference>
<feature type="domain" description="Translation initiation factor 3 N-terminal" evidence="6">
    <location>
        <begin position="89"/>
        <end position="154"/>
    </location>
</feature>
<dbReference type="InterPro" id="IPR036787">
    <property type="entry name" value="T_IF-3_N_sf"/>
</dbReference>
<sequence>MVLFWCRTRQVQLRAISNQLKRCYFQIHESSSIIRGTNIGVVNGPCLSFHRTGSEFGNRVRFFAAPAQVKPKYEGKDKDKDKDKGRPRMNKQINEPYVRLVTDEGHDVVERDVALARATELELDLVEVQSGNPPVCKLMDYNKEMYKKHILEKERTKKKADVSLRKGGLKEVRITHKIDKHDMQTKADTVKRLAERGYRVKCMAVVVPNEDTKKQNLAGLLSRLAALIDDFSIVESGPKIEAKQAYIVVRHSKFGPLKKGTGKKNVLEILNSSISKQSLEEEQSLNEADSDTVEDTDSETETELDSTDDFDQNQRVKAAPEVTNRYAATKQTNNGSENRYATTRPTNGPGVRRQFEPESQSQHQSQNPNNRRGDFSRRGPGESASGYGMFDPPKPNNDSQRDSRPVEVNRYQKGPRPQVPTSRGDYSRENTNMNPGGVRDKQAGFRR</sequence>
<accession>A0A9K3IFQ8</accession>
<protein>
    <submittedName>
        <fullName evidence="7">Translation initiation factor 3</fullName>
    </submittedName>
</protein>
<feature type="domain" description="Translation initiation factor 3 C-terminal" evidence="5">
    <location>
        <begin position="169"/>
        <end position="249"/>
    </location>
</feature>
<comment type="caution">
    <text evidence="7">The sequence shown here is derived from an EMBL/GenBank/DDBJ whole genome shotgun (WGS) entry which is preliminary data.</text>
</comment>
<feature type="compositionally biased region" description="Basic and acidic residues" evidence="4">
    <location>
        <begin position="438"/>
        <end position="447"/>
    </location>
</feature>
<keyword evidence="3" id="KW-0648">Protein biosynthesis</keyword>
<dbReference type="GO" id="GO:0003743">
    <property type="term" value="F:translation initiation factor activity"/>
    <property type="evidence" value="ECO:0000318"/>
    <property type="project" value="GO_Central"/>
</dbReference>
<feature type="compositionally biased region" description="Basic and acidic residues" evidence="4">
    <location>
        <begin position="71"/>
        <end position="86"/>
    </location>
</feature>
<feature type="compositionally biased region" description="Acidic residues" evidence="4">
    <location>
        <begin position="280"/>
        <end position="311"/>
    </location>
</feature>
<reference evidence="7" key="2">
    <citation type="submission" date="2020-06" db="EMBL/GenBank/DDBJ databases">
        <title>Helianthus annuus Genome sequencing and assembly Release 2.</title>
        <authorList>
            <person name="Gouzy J."/>
            <person name="Langlade N."/>
            <person name="Munos S."/>
        </authorList>
    </citation>
    <scope>NUCLEOTIDE SEQUENCE</scope>
    <source>
        <tissue evidence="7">Leaves</tissue>
    </source>
</reference>
<dbReference type="OrthoDB" id="21573at2759"/>
<dbReference type="PANTHER" id="PTHR10938:SF4">
    <property type="entry name" value="TRANSLATION INITIATION FACTOR IF3-1, MITOCHONDRIAL"/>
    <property type="match status" value="1"/>
</dbReference>
<dbReference type="GO" id="GO:0005737">
    <property type="term" value="C:cytoplasm"/>
    <property type="evidence" value="ECO:0007669"/>
    <property type="project" value="UniProtKB-ARBA"/>
</dbReference>
<dbReference type="NCBIfam" id="TIGR00168">
    <property type="entry name" value="infC"/>
    <property type="match status" value="1"/>
</dbReference>
<comment type="similarity">
    <text evidence="1">Belongs to the IF-3 family.</text>
</comment>
<feature type="compositionally biased region" description="Basic and acidic residues" evidence="4">
    <location>
        <begin position="371"/>
        <end position="380"/>
    </location>
</feature>
<dbReference type="Gramene" id="mRNA:HanXRQr2_Chr08g0342911">
    <property type="protein sequence ID" value="mRNA:HanXRQr2_Chr08g0342911"/>
    <property type="gene ID" value="HanXRQr2_Chr08g0342911"/>
</dbReference>
<evidence type="ECO:0000256" key="3">
    <source>
        <dbReference type="ARBA" id="ARBA00022917"/>
    </source>
</evidence>
<dbReference type="InterPro" id="IPR019814">
    <property type="entry name" value="Translation_initiation_fac_3_N"/>
</dbReference>
<proteinExistence type="inferred from homology"/>
<evidence type="ECO:0000256" key="2">
    <source>
        <dbReference type="ARBA" id="ARBA00022540"/>
    </source>
</evidence>
<evidence type="ECO:0000256" key="1">
    <source>
        <dbReference type="ARBA" id="ARBA00005439"/>
    </source>
</evidence>
<dbReference type="Gene3D" id="3.30.110.10">
    <property type="entry name" value="Translation initiation factor 3 (IF-3), C-terminal domain"/>
    <property type="match status" value="1"/>
</dbReference>
<dbReference type="EMBL" id="MNCJ02000323">
    <property type="protein sequence ID" value="KAF5795705.1"/>
    <property type="molecule type" value="Genomic_DNA"/>
</dbReference>
<evidence type="ECO:0000259" key="6">
    <source>
        <dbReference type="Pfam" id="PF05198"/>
    </source>
</evidence>
<feature type="compositionally biased region" description="Polar residues" evidence="4">
    <location>
        <begin position="329"/>
        <end position="346"/>
    </location>
</feature>
<feature type="compositionally biased region" description="Low complexity" evidence="4">
    <location>
        <begin position="359"/>
        <end position="370"/>
    </location>
</feature>
<gene>
    <name evidence="7" type="ORF">HanXRQr2_Chr08g0342911</name>
</gene>
<dbReference type="AlphaFoldDB" id="A0A9K3IFQ8"/>
<dbReference type="InterPro" id="IPR036788">
    <property type="entry name" value="T_IF-3_C_sf"/>
</dbReference>
<dbReference type="GO" id="GO:0032790">
    <property type="term" value="P:ribosome disassembly"/>
    <property type="evidence" value="ECO:0000318"/>
    <property type="project" value="GO_Central"/>
</dbReference>
<dbReference type="GO" id="GO:0043022">
    <property type="term" value="F:ribosome binding"/>
    <property type="evidence" value="ECO:0000318"/>
    <property type="project" value="GO_Central"/>
</dbReference>
<evidence type="ECO:0000313" key="8">
    <source>
        <dbReference type="Proteomes" id="UP000215914"/>
    </source>
</evidence>
<dbReference type="Gene3D" id="3.10.20.80">
    <property type="entry name" value="Translation initiation factor 3 (IF-3), N-terminal domain"/>
    <property type="match status" value="1"/>
</dbReference>
<keyword evidence="8" id="KW-1185">Reference proteome</keyword>
<evidence type="ECO:0000313" key="7">
    <source>
        <dbReference type="EMBL" id="KAF5795705.1"/>
    </source>
</evidence>
<dbReference type="SUPFAM" id="SSF55200">
    <property type="entry name" value="Translation initiation factor IF3, C-terminal domain"/>
    <property type="match status" value="1"/>
</dbReference>
<name>A0A9K3IFQ8_HELAN</name>